<comment type="caution">
    <text evidence="1">The sequence shown here is derived from an EMBL/GenBank/DDBJ whole genome shotgun (WGS) entry which is preliminary data.</text>
</comment>
<gene>
    <name evidence="1" type="ORF">POCTA_138.1.T0440024</name>
</gene>
<keyword evidence="2" id="KW-1185">Reference proteome</keyword>
<evidence type="ECO:0000313" key="2">
    <source>
        <dbReference type="Proteomes" id="UP000683925"/>
    </source>
</evidence>
<reference evidence="1" key="1">
    <citation type="submission" date="2021-01" db="EMBL/GenBank/DDBJ databases">
        <authorList>
            <consortium name="Genoscope - CEA"/>
            <person name="William W."/>
        </authorList>
    </citation>
    <scope>NUCLEOTIDE SEQUENCE</scope>
</reference>
<name>A0A8S1UJ49_PAROT</name>
<dbReference type="AlphaFoldDB" id="A0A8S1UJ49"/>
<accession>A0A8S1UJ49</accession>
<dbReference type="Proteomes" id="UP000683925">
    <property type="component" value="Unassembled WGS sequence"/>
</dbReference>
<dbReference type="EMBL" id="CAJJDP010000044">
    <property type="protein sequence ID" value="CAD8163779.1"/>
    <property type="molecule type" value="Genomic_DNA"/>
</dbReference>
<organism evidence="1 2">
    <name type="scientific">Paramecium octaurelia</name>
    <dbReference type="NCBI Taxonomy" id="43137"/>
    <lineage>
        <taxon>Eukaryota</taxon>
        <taxon>Sar</taxon>
        <taxon>Alveolata</taxon>
        <taxon>Ciliophora</taxon>
        <taxon>Intramacronucleata</taxon>
        <taxon>Oligohymenophorea</taxon>
        <taxon>Peniculida</taxon>
        <taxon>Parameciidae</taxon>
        <taxon>Paramecium</taxon>
    </lineage>
</organism>
<protein>
    <submittedName>
        <fullName evidence="1">Uncharacterized protein</fullName>
    </submittedName>
</protein>
<sequence length="87" mass="9698">MQIFLSTNESIAKSCYSKTTVLAEIVKVPDDVMRCNSKTQLILRQPQLMLILTFMILVFDQQRPVGCVSRVAGGSSMIEVGSISFHF</sequence>
<proteinExistence type="predicted"/>
<evidence type="ECO:0000313" key="1">
    <source>
        <dbReference type="EMBL" id="CAD8163779.1"/>
    </source>
</evidence>